<gene>
    <name evidence="2" type="ORF">SAMN02746019_00006560</name>
</gene>
<organism evidence="2 3">
    <name type="scientific">Thermoflexus hugenholtzii JAD2</name>
    <dbReference type="NCBI Taxonomy" id="877466"/>
    <lineage>
        <taxon>Bacteria</taxon>
        <taxon>Bacillati</taxon>
        <taxon>Chloroflexota</taxon>
        <taxon>Thermoflexia</taxon>
        <taxon>Thermoflexales</taxon>
        <taxon>Thermoflexaceae</taxon>
        <taxon>Thermoflexus</taxon>
    </lineage>
</organism>
<dbReference type="RefSeq" id="WP_088570921.1">
    <property type="nucleotide sequence ID" value="NZ_FYEK01000025.1"/>
</dbReference>
<keyword evidence="1" id="KW-0143">Chaperone</keyword>
<dbReference type="InParanoid" id="A0A212QV04"/>
<dbReference type="PANTHER" id="PTHR34227:SF1">
    <property type="entry name" value="DIMETHYL SULFOXIDE REDUCTASE CHAPERONE-RELATED"/>
    <property type="match status" value="1"/>
</dbReference>
<dbReference type="InterPro" id="IPR050289">
    <property type="entry name" value="TorD/DmsD_chaperones"/>
</dbReference>
<dbReference type="OrthoDB" id="9795302at2"/>
<dbReference type="Proteomes" id="UP000197025">
    <property type="component" value="Unassembled WGS sequence"/>
</dbReference>
<evidence type="ECO:0000313" key="3">
    <source>
        <dbReference type="Proteomes" id="UP000197025"/>
    </source>
</evidence>
<sequence>MERELKEREGLYSLLRALFSYPLTEKVLNAVASLALEPGSPLALGLQQLQGRIRDAVNDRALIEALNIEMTRLMEGPGRVPAPPFASFYLHGERLMGPAAVAVRRFYLQWSAMPETNWRIPPDHIALELGFLAYLARRAAEATHDAERWRILQASREFLRRHVLPWLPRFCEALASNTTDPFFTGLAAFAHEAIRLDLEWLDAVLAEHSDSLPSNECTGRSS</sequence>
<evidence type="ECO:0000256" key="1">
    <source>
        <dbReference type="ARBA" id="ARBA00023186"/>
    </source>
</evidence>
<accession>A0A212QV04</accession>
<keyword evidence="3" id="KW-1185">Reference proteome</keyword>
<dbReference type="AlphaFoldDB" id="A0A212QV04"/>
<dbReference type="Gene3D" id="1.10.3480.10">
    <property type="entry name" value="TorD-like"/>
    <property type="match status" value="1"/>
</dbReference>
<evidence type="ECO:0000313" key="2">
    <source>
        <dbReference type="EMBL" id="SNB63548.1"/>
    </source>
</evidence>
<reference evidence="3" key="1">
    <citation type="submission" date="2017-06" db="EMBL/GenBank/DDBJ databases">
        <authorList>
            <person name="Varghese N."/>
            <person name="Submissions S."/>
        </authorList>
    </citation>
    <scope>NUCLEOTIDE SEQUENCE [LARGE SCALE GENOMIC DNA]</scope>
    <source>
        <strain evidence="3">JAD2</strain>
    </source>
</reference>
<dbReference type="SUPFAM" id="SSF89155">
    <property type="entry name" value="TorD-like"/>
    <property type="match status" value="1"/>
</dbReference>
<dbReference type="Pfam" id="PF02613">
    <property type="entry name" value="Nitrate_red_del"/>
    <property type="match status" value="1"/>
</dbReference>
<dbReference type="InterPro" id="IPR020945">
    <property type="entry name" value="DMSO/NO3_reduct_chaperone"/>
</dbReference>
<dbReference type="InterPro" id="IPR036411">
    <property type="entry name" value="TorD-like_sf"/>
</dbReference>
<dbReference type="PANTHER" id="PTHR34227">
    <property type="entry name" value="CHAPERONE PROTEIN YCDY"/>
    <property type="match status" value="1"/>
</dbReference>
<protein>
    <submittedName>
        <fullName evidence="2">Chaperone TorD involved in molybdoenzyme TorA maturation</fullName>
    </submittedName>
</protein>
<dbReference type="EMBL" id="FYEK01000025">
    <property type="protein sequence ID" value="SNB63548.1"/>
    <property type="molecule type" value="Genomic_DNA"/>
</dbReference>
<name>A0A212QV04_9CHLR</name>
<proteinExistence type="predicted"/>